<organism evidence="1 2">
    <name type="scientific">Talaromyces rugulosus</name>
    <name type="common">Penicillium rugulosum</name>
    <dbReference type="NCBI Taxonomy" id="121627"/>
    <lineage>
        <taxon>Eukaryota</taxon>
        <taxon>Fungi</taxon>
        <taxon>Dikarya</taxon>
        <taxon>Ascomycota</taxon>
        <taxon>Pezizomycotina</taxon>
        <taxon>Eurotiomycetes</taxon>
        <taxon>Eurotiomycetidae</taxon>
        <taxon>Eurotiales</taxon>
        <taxon>Trichocomaceae</taxon>
        <taxon>Talaromyces</taxon>
        <taxon>Talaromyces sect. Islandici</taxon>
    </lineage>
</organism>
<dbReference type="KEGG" id="trg:TRUGW13939_03518"/>
<dbReference type="OrthoDB" id="14339at2759"/>
<proteinExistence type="predicted"/>
<keyword evidence="2" id="KW-1185">Reference proteome</keyword>
<dbReference type="EMBL" id="CP055899">
    <property type="protein sequence ID" value="QKX56413.1"/>
    <property type="molecule type" value="Genomic_DNA"/>
</dbReference>
<sequence>MAPMLPPTQIGGVGPQSATLILQHIQEMSSKRISTLNYLRKAHDGQVYWFNTIRFSKSDLMKMPYFDAKKLSRRAINYLLLGLSLPPILDVNSTPLEYLRSLHALLVEFESFQQVHSPDGNSSSNLVRARIPQMFRRTTYSGSKARRTSSANEIGLPMHFGDSSDVKAMTGNLASSATAASAITSFSHPESSDLHPGEEYTYLLTPSLPFDPDFFETFATLCDVLIDCYTRLISLVSSPVACTSAVAELFTKTDAKLRKVMVAGVVREFEEASRSSAKNELGGVSRVVLGGLMG</sequence>
<dbReference type="PANTHER" id="PTHR37332">
    <property type="entry name" value="EXPRESSED PROTEIN"/>
    <property type="match status" value="1"/>
</dbReference>
<dbReference type="Proteomes" id="UP000509510">
    <property type="component" value="Chromosome II"/>
</dbReference>
<name>A0A7H8QTS8_TALRU</name>
<reference evidence="2" key="1">
    <citation type="submission" date="2020-06" db="EMBL/GenBank/DDBJ databases">
        <title>A chromosome-scale genome assembly of Talaromyces rugulosus W13939.</title>
        <authorList>
            <person name="Wang B."/>
            <person name="Guo L."/>
            <person name="Ye K."/>
            <person name="Wang L."/>
        </authorList>
    </citation>
    <scope>NUCLEOTIDE SEQUENCE [LARGE SCALE GENOMIC DNA]</scope>
    <source>
        <strain evidence="2">W13939</strain>
    </source>
</reference>
<dbReference type="GeneID" id="55991021"/>
<dbReference type="RefSeq" id="XP_035342591.1">
    <property type="nucleotide sequence ID" value="XM_035486698.1"/>
</dbReference>
<accession>A0A7H8QTS8</accession>
<protein>
    <submittedName>
        <fullName evidence="1">Uncharacterized protein</fullName>
    </submittedName>
</protein>
<evidence type="ECO:0000313" key="1">
    <source>
        <dbReference type="EMBL" id="QKX56413.1"/>
    </source>
</evidence>
<evidence type="ECO:0000313" key="2">
    <source>
        <dbReference type="Proteomes" id="UP000509510"/>
    </source>
</evidence>
<dbReference type="AlphaFoldDB" id="A0A7H8QTS8"/>
<gene>
    <name evidence="1" type="ORF">TRUGW13939_03518</name>
</gene>
<dbReference type="PANTHER" id="PTHR37332:SF1">
    <property type="entry name" value="ELMO DOMAIN-CONTAINING PROTEIN"/>
    <property type="match status" value="1"/>
</dbReference>